<feature type="coiled-coil region" evidence="1">
    <location>
        <begin position="661"/>
        <end position="727"/>
    </location>
</feature>
<evidence type="ECO:0000256" key="2">
    <source>
        <dbReference type="SAM" id="MobiDB-lite"/>
    </source>
</evidence>
<keyword evidence="1" id="KW-0175">Coiled coil</keyword>
<feature type="region of interest" description="Disordered" evidence="2">
    <location>
        <begin position="765"/>
        <end position="796"/>
    </location>
</feature>
<dbReference type="Gene3D" id="1.10.8.270">
    <property type="entry name" value="putative rabgap domain of human tbc1 domain family member 14 like domains"/>
    <property type="match status" value="1"/>
</dbReference>
<protein>
    <recommendedName>
        <fullName evidence="3">Rab-GAP TBC domain-containing protein</fullName>
    </recommendedName>
</protein>
<dbReference type="Pfam" id="PF23436">
    <property type="entry name" value="RabGap-TBC_2"/>
    <property type="match status" value="1"/>
</dbReference>
<feature type="compositionally biased region" description="Low complexity" evidence="2">
    <location>
        <begin position="593"/>
        <end position="608"/>
    </location>
</feature>
<feature type="compositionally biased region" description="Low complexity" evidence="2">
    <location>
        <begin position="786"/>
        <end position="796"/>
    </location>
</feature>
<sequence length="909" mass="103023">MSLNEPNIQSECQNESEYDLYTSMYLTDHMDLISGMNMLSDRFYSKQASVQDSPTKPCSWRKTHNDNGEIEFNYLLESNLPSSGLVKSEVLSLEEQQEVSNITSSSLKETQPHCTTPINRTFRKMDQNWRRRPSPKYVPNSPELNSELTTNHGLRGTDIHHSEIDITELLIPRYDKLNDQFDNEPKPVCIYKSSVETALTDSESLDVPITIVTSDDVLDLGEDSCSTDTESSESEEVPITPLILNDVDPINLDGSSYDESDPFASEQSKTIVDWEFWTSLLENYSLNASKAPYLFTTRIRAGIPKKLRGILWQTMCQGRSTYLETMYNQLLLESSPYERIIMRDLPRTFPKLEMFKDQNGVGQTRLFNIMRAYSIYDDGVGYCQGLGFLVGPLIMNMPEREAFCVFVRLMEDYDMRSMFTEKMEGLELRLYQLNALLSQILPDLVRHFQEHGVNTGMFASQWFLTLFAYSFPLPLVLRIFDIVFSEGAPETIMRISLALLKRNQEQLLSMKEFEEIIAFLSLNLFDIFVGPTELIQEAMSLSQTITKEKIDALAQKYTSENGSDCKTAKKEKKRGWGWMKGLSVNLQSSAPQSPVGSFGSPTTPSSPVAIDPTSETESMRLELHNLKVTTETYITTLGQLREDNTHLTSELLSIKASKFSIEEENEELRGHLRDKKSLEDKFREETRQKDESVARLEQELVATKLALAEAESEKEKLSKQVGGLRRLVLGSNVQALDKSPENPSEIATPQQTISKEQFFSRVTKNLERQSSTQRSGDGWSWRLPGSTNSSPTTPTSAQFLVRSSSIPKGAKEAISPDQNSFASKLTGYLPNVRKANRNSMIGRLTSSPIFEEPLSTAHTPTLEPPPHLRKENNITDIERARSLRRRGKCASAIVVMNKDTGELEPWEFR</sequence>
<dbReference type="EMBL" id="JASJQH010007024">
    <property type="protein sequence ID" value="KAK9720093.1"/>
    <property type="molecule type" value="Genomic_DNA"/>
</dbReference>
<dbReference type="Gene3D" id="1.10.10.750">
    <property type="entry name" value="Ypt/Rab-GAP domain of gyp1p, domain 1"/>
    <property type="match status" value="1"/>
</dbReference>
<evidence type="ECO:0000313" key="5">
    <source>
        <dbReference type="Proteomes" id="UP001479436"/>
    </source>
</evidence>
<dbReference type="InterPro" id="IPR035969">
    <property type="entry name" value="Rab-GAP_TBC_sf"/>
</dbReference>
<dbReference type="PANTHER" id="PTHR47219">
    <property type="entry name" value="RAB GTPASE-ACTIVATING PROTEIN 1-LIKE"/>
    <property type="match status" value="1"/>
</dbReference>
<evidence type="ECO:0000313" key="4">
    <source>
        <dbReference type="EMBL" id="KAK9720093.1"/>
    </source>
</evidence>
<organism evidence="4 5">
    <name type="scientific">Basidiobolus ranarum</name>
    <dbReference type="NCBI Taxonomy" id="34480"/>
    <lineage>
        <taxon>Eukaryota</taxon>
        <taxon>Fungi</taxon>
        <taxon>Fungi incertae sedis</taxon>
        <taxon>Zoopagomycota</taxon>
        <taxon>Entomophthoromycotina</taxon>
        <taxon>Basidiobolomycetes</taxon>
        <taxon>Basidiobolales</taxon>
        <taxon>Basidiobolaceae</taxon>
        <taxon>Basidiobolus</taxon>
    </lineage>
</organism>
<evidence type="ECO:0000259" key="3">
    <source>
        <dbReference type="PROSITE" id="PS50086"/>
    </source>
</evidence>
<feature type="domain" description="Rab-GAP TBC" evidence="3">
    <location>
        <begin position="302"/>
        <end position="487"/>
    </location>
</feature>
<comment type="caution">
    <text evidence="4">The sequence shown here is derived from an EMBL/GenBank/DDBJ whole genome shotgun (WGS) entry which is preliminary data.</text>
</comment>
<dbReference type="InterPro" id="IPR050302">
    <property type="entry name" value="Rab_GAP_TBC_domain"/>
</dbReference>
<feature type="region of interest" description="Disordered" evidence="2">
    <location>
        <begin position="588"/>
        <end position="613"/>
    </location>
</feature>
<gene>
    <name evidence="4" type="ORF">K7432_004354</name>
</gene>
<reference evidence="4 5" key="1">
    <citation type="submission" date="2023-04" db="EMBL/GenBank/DDBJ databases">
        <title>Genome of Basidiobolus ranarum AG-B5.</title>
        <authorList>
            <person name="Stajich J.E."/>
            <person name="Carter-House D."/>
            <person name="Gryganskyi A."/>
        </authorList>
    </citation>
    <scope>NUCLEOTIDE SEQUENCE [LARGE SCALE GENOMIC DNA]</scope>
    <source>
        <strain evidence="4 5">AG-B5</strain>
    </source>
</reference>
<evidence type="ECO:0000256" key="1">
    <source>
        <dbReference type="SAM" id="Coils"/>
    </source>
</evidence>
<dbReference type="PROSITE" id="PS50086">
    <property type="entry name" value="TBC_RABGAP"/>
    <property type="match status" value="1"/>
</dbReference>
<feature type="compositionally biased region" description="Polar residues" evidence="2">
    <location>
        <begin position="765"/>
        <end position="775"/>
    </location>
</feature>
<keyword evidence="5" id="KW-1185">Reference proteome</keyword>
<dbReference type="Gene3D" id="1.10.472.80">
    <property type="entry name" value="Ypt/Rab-GAP domain of gyp1p, domain 3"/>
    <property type="match status" value="1"/>
</dbReference>
<dbReference type="PANTHER" id="PTHR47219:SF9">
    <property type="entry name" value="GTPASE ACTIVATING PROTEIN AND CENTROSOME-ASSOCIATED, ISOFORM B"/>
    <property type="match status" value="1"/>
</dbReference>
<dbReference type="InterPro" id="IPR000195">
    <property type="entry name" value="Rab-GAP-TBC_dom"/>
</dbReference>
<proteinExistence type="predicted"/>
<dbReference type="Proteomes" id="UP001479436">
    <property type="component" value="Unassembled WGS sequence"/>
</dbReference>
<name>A0ABR2W4R7_9FUNG</name>
<dbReference type="SUPFAM" id="SSF47923">
    <property type="entry name" value="Ypt/Rab-GAP domain of gyp1p"/>
    <property type="match status" value="2"/>
</dbReference>
<dbReference type="SMART" id="SM00164">
    <property type="entry name" value="TBC"/>
    <property type="match status" value="1"/>
</dbReference>
<accession>A0ABR2W4R7</accession>